<gene>
    <name evidence="2" type="ORF">BJ875DRAFT_524399</name>
</gene>
<sequence length="275" mass="31008">MSSRHFKGKGHASSSSASKSASGSGNPQGKPTQESIASGAATVGWALETLGIQKYGFIGGAAVSLLVQAQGRRGRQTDDLDVIVQPTSTLTAESVSSLLSTHEQTKLYFVEKYQEYVNKPFVRVAQNGGTVEIAIEIFDWVVWPQRRMYYDLNLAPNTQMMLSLSQRNTYTLNTAWLLRQKFLAYYQRSDKRESDMQDIVSLFKILSLRGDQVTVTDPEEITALKLVVENATISMKGWVLCEKIWPTSWAWDETYKRYYKYDSANNWDLVWAAET</sequence>
<feature type="compositionally biased region" description="Basic residues" evidence="1">
    <location>
        <begin position="1"/>
        <end position="10"/>
    </location>
</feature>
<reference evidence="2" key="1">
    <citation type="journal article" date="2021" name="IMA Fungus">
        <title>Genomic characterization of three marine fungi, including Emericellopsis atlantica sp. nov. with signatures of a generalist lifestyle and marine biomass degradation.</title>
        <authorList>
            <person name="Hagestad O.C."/>
            <person name="Hou L."/>
            <person name="Andersen J.H."/>
            <person name="Hansen E.H."/>
            <person name="Altermark B."/>
            <person name="Li C."/>
            <person name="Kuhnert E."/>
            <person name="Cox R.J."/>
            <person name="Crous P.W."/>
            <person name="Spatafora J.W."/>
            <person name="Lail K."/>
            <person name="Amirebrahimi M."/>
            <person name="Lipzen A."/>
            <person name="Pangilinan J."/>
            <person name="Andreopoulos W."/>
            <person name="Hayes R.D."/>
            <person name="Ng V."/>
            <person name="Grigoriev I.V."/>
            <person name="Jackson S.A."/>
            <person name="Sutton T.D.S."/>
            <person name="Dobson A.D.W."/>
            <person name="Rama T."/>
        </authorList>
    </citation>
    <scope>NUCLEOTIDE SEQUENCE</scope>
    <source>
        <strain evidence="2">TRa018bII</strain>
    </source>
</reference>
<dbReference type="AlphaFoldDB" id="A0A9P7Y966"/>
<evidence type="ECO:0000313" key="2">
    <source>
        <dbReference type="EMBL" id="KAG9229076.1"/>
    </source>
</evidence>
<evidence type="ECO:0000256" key="1">
    <source>
        <dbReference type="SAM" id="MobiDB-lite"/>
    </source>
</evidence>
<evidence type="ECO:0000313" key="3">
    <source>
        <dbReference type="Proteomes" id="UP000824998"/>
    </source>
</evidence>
<proteinExistence type="predicted"/>
<accession>A0A9P7Y966</accession>
<dbReference type="Proteomes" id="UP000824998">
    <property type="component" value="Unassembled WGS sequence"/>
</dbReference>
<dbReference type="EMBL" id="MU251818">
    <property type="protein sequence ID" value="KAG9229076.1"/>
    <property type="molecule type" value="Genomic_DNA"/>
</dbReference>
<name>A0A9P7Y966_9HELO</name>
<feature type="region of interest" description="Disordered" evidence="1">
    <location>
        <begin position="1"/>
        <end position="35"/>
    </location>
</feature>
<organism evidence="2 3">
    <name type="scientific">Amylocarpus encephaloides</name>
    <dbReference type="NCBI Taxonomy" id="45428"/>
    <lineage>
        <taxon>Eukaryota</taxon>
        <taxon>Fungi</taxon>
        <taxon>Dikarya</taxon>
        <taxon>Ascomycota</taxon>
        <taxon>Pezizomycotina</taxon>
        <taxon>Leotiomycetes</taxon>
        <taxon>Helotiales</taxon>
        <taxon>Helotiales incertae sedis</taxon>
        <taxon>Amylocarpus</taxon>
    </lineage>
</organism>
<comment type="caution">
    <text evidence="2">The sequence shown here is derived from an EMBL/GenBank/DDBJ whole genome shotgun (WGS) entry which is preliminary data.</text>
</comment>
<dbReference type="OrthoDB" id="5419802at2759"/>
<feature type="compositionally biased region" description="Low complexity" evidence="1">
    <location>
        <begin position="11"/>
        <end position="25"/>
    </location>
</feature>
<keyword evidence="3" id="KW-1185">Reference proteome</keyword>
<protein>
    <submittedName>
        <fullName evidence="2">Uncharacterized protein</fullName>
    </submittedName>
</protein>